<dbReference type="RefSeq" id="WP_062421122.1">
    <property type="nucleotide sequence ID" value="NZ_BBYA01000008.1"/>
</dbReference>
<dbReference type="Proteomes" id="UP000050430">
    <property type="component" value="Unassembled WGS sequence"/>
</dbReference>
<evidence type="ECO:0000313" key="3">
    <source>
        <dbReference type="Proteomes" id="UP000050430"/>
    </source>
</evidence>
<evidence type="ECO:0008006" key="4">
    <source>
        <dbReference type="Google" id="ProtNLM"/>
    </source>
</evidence>
<accession>A0A0P6WUE4</accession>
<dbReference type="InterPro" id="IPR021458">
    <property type="entry name" value="Rv0495c"/>
</dbReference>
<protein>
    <recommendedName>
        <fullName evidence="4">DUF3109 family protein</fullName>
    </recommendedName>
</protein>
<gene>
    <name evidence="2" type="ORF">ADM99_06780</name>
</gene>
<evidence type="ECO:0000313" key="2">
    <source>
        <dbReference type="EMBL" id="KPL72773.1"/>
    </source>
</evidence>
<dbReference type="EMBL" id="LGCK01000007">
    <property type="protein sequence ID" value="KPL72773.1"/>
    <property type="molecule type" value="Genomic_DNA"/>
</dbReference>
<comment type="similarity">
    <text evidence="1">Belongs to the Rv0495c family.</text>
</comment>
<evidence type="ECO:0000256" key="1">
    <source>
        <dbReference type="ARBA" id="ARBA00093770"/>
    </source>
</evidence>
<organism evidence="2 3">
    <name type="scientific">Leptolinea tardivitalis</name>
    <dbReference type="NCBI Taxonomy" id="229920"/>
    <lineage>
        <taxon>Bacteria</taxon>
        <taxon>Bacillati</taxon>
        <taxon>Chloroflexota</taxon>
        <taxon>Anaerolineae</taxon>
        <taxon>Anaerolineales</taxon>
        <taxon>Anaerolineaceae</taxon>
        <taxon>Leptolinea</taxon>
    </lineage>
</organism>
<keyword evidence="3" id="KW-1185">Reference proteome</keyword>
<sequence>MKKLEINPRMLEAELMTRCKLHTCHAACCIYGVWIDSQEVREILENVSIIQPEMPTKWRQPETWFDDREDTDEFSPSGKVFHSRVVDAPRHYGGTACVFLRSDHKCALQTASQKDGRHPWALKPFYCVLHPLDLDEKGRITLDDAGLLLDEPGSCLRPSPEKIPLLVTFEPELRYFLGDQEYEKLLLLVP</sequence>
<reference evidence="2 3" key="1">
    <citation type="submission" date="2015-07" db="EMBL/GenBank/DDBJ databases">
        <title>Genome sequence of Leptolinea tardivitalis DSM 16556.</title>
        <authorList>
            <person name="Hemp J."/>
            <person name="Ward L.M."/>
            <person name="Pace L.A."/>
            <person name="Fischer W.W."/>
        </authorList>
    </citation>
    <scope>NUCLEOTIDE SEQUENCE [LARGE SCALE GENOMIC DNA]</scope>
    <source>
        <strain evidence="2 3">YMTK-2</strain>
    </source>
</reference>
<dbReference type="OrthoDB" id="9805871at2"/>
<dbReference type="Pfam" id="PF11307">
    <property type="entry name" value="DUF3109"/>
    <property type="match status" value="1"/>
</dbReference>
<dbReference type="AlphaFoldDB" id="A0A0P6WUE4"/>
<name>A0A0P6WUE4_9CHLR</name>
<proteinExistence type="inferred from homology"/>
<comment type="caution">
    <text evidence="2">The sequence shown here is derived from an EMBL/GenBank/DDBJ whole genome shotgun (WGS) entry which is preliminary data.</text>
</comment>
<dbReference type="STRING" id="229920.ADM99_06780"/>